<feature type="compositionally biased region" description="Low complexity" evidence="2">
    <location>
        <begin position="606"/>
        <end position="621"/>
    </location>
</feature>
<comment type="caution">
    <text evidence="4">The sequence shown here is derived from an EMBL/GenBank/DDBJ whole genome shotgun (WGS) entry which is preliminary data.</text>
</comment>
<feature type="compositionally biased region" description="Basic residues" evidence="2">
    <location>
        <begin position="717"/>
        <end position="729"/>
    </location>
</feature>
<dbReference type="InterPro" id="IPR036420">
    <property type="entry name" value="BRCT_dom_sf"/>
</dbReference>
<feature type="domain" description="BRCT" evidence="3">
    <location>
        <begin position="388"/>
        <end position="476"/>
    </location>
</feature>
<feature type="domain" description="BRCT" evidence="3">
    <location>
        <begin position="143"/>
        <end position="243"/>
    </location>
</feature>
<accession>A0AAD7C3G2</accession>
<feature type="domain" description="BRCT" evidence="3">
    <location>
        <begin position="52"/>
        <end position="124"/>
    </location>
</feature>
<dbReference type="SUPFAM" id="SSF52113">
    <property type="entry name" value="BRCT domain"/>
    <property type="match status" value="3"/>
</dbReference>
<organism evidence="4 5">
    <name type="scientific">Roridomyces roridus</name>
    <dbReference type="NCBI Taxonomy" id="1738132"/>
    <lineage>
        <taxon>Eukaryota</taxon>
        <taxon>Fungi</taxon>
        <taxon>Dikarya</taxon>
        <taxon>Basidiomycota</taxon>
        <taxon>Agaricomycotina</taxon>
        <taxon>Agaricomycetes</taxon>
        <taxon>Agaricomycetidae</taxon>
        <taxon>Agaricales</taxon>
        <taxon>Marasmiineae</taxon>
        <taxon>Mycenaceae</taxon>
        <taxon>Roridomyces</taxon>
    </lineage>
</organism>
<dbReference type="PANTHER" id="PTHR13561">
    <property type="entry name" value="DNA REPLICATION REGULATOR DPB11-RELATED"/>
    <property type="match status" value="1"/>
</dbReference>
<dbReference type="SMART" id="SM00292">
    <property type="entry name" value="BRCT"/>
    <property type="match status" value="4"/>
</dbReference>
<keyword evidence="5" id="KW-1185">Reference proteome</keyword>
<evidence type="ECO:0000256" key="2">
    <source>
        <dbReference type="SAM" id="MobiDB-lite"/>
    </source>
</evidence>
<feature type="compositionally biased region" description="Basic and acidic residues" evidence="2">
    <location>
        <begin position="731"/>
        <end position="748"/>
    </location>
</feature>
<dbReference type="GO" id="GO:0033314">
    <property type="term" value="P:mitotic DNA replication checkpoint signaling"/>
    <property type="evidence" value="ECO:0007669"/>
    <property type="project" value="TreeGrafter"/>
</dbReference>
<dbReference type="Pfam" id="PF00533">
    <property type="entry name" value="BRCT"/>
    <property type="match status" value="1"/>
</dbReference>
<protein>
    <recommendedName>
        <fullName evidence="3">BRCT domain-containing protein</fullName>
    </recommendedName>
</protein>
<dbReference type="InterPro" id="IPR001357">
    <property type="entry name" value="BRCT_dom"/>
</dbReference>
<dbReference type="CDD" id="cd17731">
    <property type="entry name" value="BRCT_TopBP1_rpt2_like"/>
    <property type="match status" value="1"/>
</dbReference>
<feature type="region of interest" description="Disordered" evidence="2">
    <location>
        <begin position="248"/>
        <end position="275"/>
    </location>
</feature>
<dbReference type="Gene3D" id="3.40.50.10190">
    <property type="entry name" value="BRCT domain"/>
    <property type="match status" value="4"/>
</dbReference>
<dbReference type="GO" id="GO:0006270">
    <property type="term" value="P:DNA replication initiation"/>
    <property type="evidence" value="ECO:0007669"/>
    <property type="project" value="TreeGrafter"/>
</dbReference>
<feature type="domain" description="BRCT" evidence="3">
    <location>
        <begin position="507"/>
        <end position="572"/>
    </location>
</feature>
<evidence type="ECO:0000313" key="5">
    <source>
        <dbReference type="Proteomes" id="UP001221142"/>
    </source>
</evidence>
<name>A0AAD7C3G2_9AGAR</name>
<gene>
    <name evidence="4" type="ORF">FB45DRAFT_902376</name>
</gene>
<feature type="compositionally biased region" description="Low complexity" evidence="2">
    <location>
        <begin position="658"/>
        <end position="684"/>
    </location>
</feature>
<dbReference type="Pfam" id="PF12738">
    <property type="entry name" value="PTCB-BRCT"/>
    <property type="match status" value="2"/>
</dbReference>
<feature type="region of interest" description="Disordered" evidence="2">
    <location>
        <begin position="353"/>
        <end position="388"/>
    </location>
</feature>
<evidence type="ECO:0000256" key="1">
    <source>
        <dbReference type="ARBA" id="ARBA00022737"/>
    </source>
</evidence>
<dbReference type="PROSITE" id="PS50172">
    <property type="entry name" value="BRCT"/>
    <property type="match status" value="4"/>
</dbReference>
<feature type="compositionally biased region" description="Basic residues" evidence="2">
    <location>
        <begin position="804"/>
        <end position="816"/>
    </location>
</feature>
<dbReference type="InterPro" id="IPR059215">
    <property type="entry name" value="BRCT2_TopBP1-like"/>
</dbReference>
<reference evidence="4" key="1">
    <citation type="submission" date="2023-03" db="EMBL/GenBank/DDBJ databases">
        <title>Massive genome expansion in bonnet fungi (Mycena s.s.) driven by repeated elements and novel gene families across ecological guilds.</title>
        <authorList>
            <consortium name="Lawrence Berkeley National Laboratory"/>
            <person name="Harder C.B."/>
            <person name="Miyauchi S."/>
            <person name="Viragh M."/>
            <person name="Kuo A."/>
            <person name="Thoen E."/>
            <person name="Andreopoulos B."/>
            <person name="Lu D."/>
            <person name="Skrede I."/>
            <person name="Drula E."/>
            <person name="Henrissat B."/>
            <person name="Morin E."/>
            <person name="Kohler A."/>
            <person name="Barry K."/>
            <person name="LaButti K."/>
            <person name="Morin E."/>
            <person name="Salamov A."/>
            <person name="Lipzen A."/>
            <person name="Mereny Z."/>
            <person name="Hegedus B."/>
            <person name="Baldrian P."/>
            <person name="Stursova M."/>
            <person name="Weitz H."/>
            <person name="Taylor A."/>
            <person name="Grigoriev I.V."/>
            <person name="Nagy L.G."/>
            <person name="Martin F."/>
            <person name="Kauserud H."/>
        </authorList>
    </citation>
    <scope>NUCLEOTIDE SEQUENCE</scope>
    <source>
        <strain evidence="4">9284</strain>
    </source>
</reference>
<feature type="region of interest" description="Disordered" evidence="2">
    <location>
        <begin position="654"/>
        <end position="816"/>
    </location>
</feature>
<evidence type="ECO:0000313" key="4">
    <source>
        <dbReference type="EMBL" id="KAJ7638247.1"/>
    </source>
</evidence>
<feature type="region of interest" description="Disordered" evidence="2">
    <location>
        <begin position="570"/>
        <end position="621"/>
    </location>
</feature>
<dbReference type="AlphaFoldDB" id="A0AAD7C3G2"/>
<dbReference type="CDD" id="cd00027">
    <property type="entry name" value="BRCT"/>
    <property type="match status" value="2"/>
</dbReference>
<evidence type="ECO:0000259" key="3">
    <source>
        <dbReference type="PROSITE" id="PS50172"/>
    </source>
</evidence>
<keyword evidence="1" id="KW-0677">Repeat</keyword>
<dbReference type="GO" id="GO:0007095">
    <property type="term" value="P:mitotic G2 DNA damage checkpoint signaling"/>
    <property type="evidence" value="ECO:0007669"/>
    <property type="project" value="TreeGrafter"/>
</dbReference>
<feature type="region of interest" description="Disordered" evidence="2">
    <location>
        <begin position="1"/>
        <end position="32"/>
    </location>
</feature>
<feature type="compositionally biased region" description="Low complexity" evidence="2">
    <location>
        <begin position="16"/>
        <end position="29"/>
    </location>
</feature>
<dbReference type="EMBL" id="JARKIF010000005">
    <property type="protein sequence ID" value="KAJ7638247.1"/>
    <property type="molecule type" value="Genomic_DNA"/>
</dbReference>
<dbReference type="PANTHER" id="PTHR13561:SF20">
    <property type="entry name" value="DNA TOPOISOMERASE 2-BINDING PROTEIN 1"/>
    <property type="match status" value="1"/>
</dbReference>
<sequence length="816" mass="88586">MHRRGNKKIPNVRLRPAAPNATAKARASPEPSCWAQDSQLIGSDDTVMPSGSCPRPFKGVIVCATGVLDKPGLFKLALELGATSVSAFTDRVTHLVAENHGGAKYLCALERKIPILSPSWIIDSHRIWQHGDDVDLEQSVAAHRLPIFSGVTLCVSGISELLRRTKINKAVTANGGTYVKALERPVRVTHLLCAGDEETDKMRYAEKFNRAGEANPPIQLVWEEWFWDSIVFGGRFDEARYHVRQPRPERRAAPEITPEIANPLPIPSADDEEEEDELAAVQRLPAVTLQLWESLLKGRGYEVAAGGVMLSPGKAREMVMRKQAQGAVDEMPEEPKSVLSSFRRSNSFIVPRATATAAREPSAGPSRLPFGRTTSGDSNPEPPPPSSVPPRFFSGYTFFLLGETDSANVRDAILDAGGTLVGSASSADLVLVRLVSGSALYQAETCSSARTRYRTECWLEQCLFTSRLCAPDDHVSFTPLSVKLPIPAADQITLSFSTLDASEACWVRRLLKALGITLAPAFSRQTTHLLCPSGTGAKYTRAREWGVPVVNMDWLAAMAHQGAVPPVDAFLLRPSPPPPARPSFGEAGPVLRSGPANDSPSKRVVPRTPSPSKRPTSTPVVQPILVTTQSSAVRRAATFDGVGRGREEPVAALVRAHSSSSPARVPSSSSPSPLRRGRGPSVSPVQVPDHRTKALQESLVSLLGKRPATPEGDTRAGKRGRPHRSKPQSRQHSDTRVEEDVFGGERRRSLSPGPDDGALEGQSLGDEQSLRVMYEDPEQREELRRLARLIGEEPVEATTSARTGRPRRSTRRSGTF</sequence>
<proteinExistence type="predicted"/>
<dbReference type="Proteomes" id="UP001221142">
    <property type="component" value="Unassembled WGS sequence"/>
</dbReference>